<dbReference type="AlphaFoldDB" id="A0AAN8RBB6"/>
<name>A0AAN8RBB6_9PEZI</name>
<protein>
    <submittedName>
        <fullName evidence="1">Uncharacterized protein</fullName>
    </submittedName>
</protein>
<sequence>MFTDSGGVGGWMVLWGNRISPDLYLRLYYFGRSIIVENMPLTWPFVEFGNSYVFVGVAPSSDAVELGYVHYNFDGLGEGRAAIGIRSGQSYTQGRFIVCKSNLKLYRSRIPQG</sequence>
<evidence type="ECO:0000313" key="1">
    <source>
        <dbReference type="EMBL" id="KAK6339576.1"/>
    </source>
</evidence>
<keyword evidence="2" id="KW-1185">Reference proteome</keyword>
<comment type="caution">
    <text evidence="1">The sequence shown here is derived from an EMBL/GenBank/DDBJ whole genome shotgun (WGS) entry which is preliminary data.</text>
</comment>
<evidence type="ECO:0000313" key="2">
    <source>
        <dbReference type="Proteomes" id="UP001313282"/>
    </source>
</evidence>
<dbReference type="Proteomes" id="UP001313282">
    <property type="component" value="Unassembled WGS sequence"/>
</dbReference>
<dbReference type="EMBL" id="JAVHNR010000006">
    <property type="protein sequence ID" value="KAK6339576.1"/>
    <property type="molecule type" value="Genomic_DNA"/>
</dbReference>
<gene>
    <name evidence="1" type="ORF">TWF718_008973</name>
</gene>
<accession>A0AAN8RBB6</accession>
<proteinExistence type="predicted"/>
<organism evidence="1 2">
    <name type="scientific">Orbilia javanica</name>
    <dbReference type="NCBI Taxonomy" id="47235"/>
    <lineage>
        <taxon>Eukaryota</taxon>
        <taxon>Fungi</taxon>
        <taxon>Dikarya</taxon>
        <taxon>Ascomycota</taxon>
        <taxon>Pezizomycotina</taxon>
        <taxon>Orbiliomycetes</taxon>
        <taxon>Orbiliales</taxon>
        <taxon>Orbiliaceae</taxon>
        <taxon>Orbilia</taxon>
    </lineage>
</organism>
<reference evidence="1 2" key="1">
    <citation type="submission" date="2019-10" db="EMBL/GenBank/DDBJ databases">
        <authorList>
            <person name="Palmer J.M."/>
        </authorList>
    </citation>
    <scope>NUCLEOTIDE SEQUENCE [LARGE SCALE GENOMIC DNA]</scope>
    <source>
        <strain evidence="1 2">TWF718</strain>
    </source>
</reference>